<proteinExistence type="inferred from homology"/>
<dbReference type="Proteomes" id="UP001158576">
    <property type="component" value="Chromosome PAR"/>
</dbReference>
<dbReference type="EMBL" id="OU015568">
    <property type="protein sequence ID" value="CAG5085945.1"/>
    <property type="molecule type" value="Genomic_DNA"/>
</dbReference>
<dbReference type="InterPro" id="IPR012674">
    <property type="entry name" value="Calycin"/>
</dbReference>
<sequence>MKLFAFSGILAFTEAKQIWSWGKKCVEAPVIADFDIERYKGQWNEVARYPNNFQDEEGQCNRATYTDRDEISVKVNNTQIIERDGVREANGAFGQAIQEIEDKPNWLTVTFNLESGFANWISRLFTSKGNYKMMGTDYDNYAVVLSCQRYWFITVEQAWFLARDPNFPQTDQFRELMDDAVENWGVQEDLLVYSDHSDCSWDINTQFDWGDV</sequence>
<dbReference type="PANTHER" id="PTHR10612:SF34">
    <property type="entry name" value="APOLIPOPROTEIN D"/>
    <property type="match status" value="1"/>
</dbReference>
<dbReference type="Pfam" id="PF08212">
    <property type="entry name" value="Lipocalin_2"/>
    <property type="match status" value="1"/>
</dbReference>
<dbReference type="InterPro" id="IPR022271">
    <property type="entry name" value="Lipocalin_ApoD"/>
</dbReference>
<evidence type="ECO:0000259" key="4">
    <source>
        <dbReference type="Pfam" id="PF08212"/>
    </source>
</evidence>
<dbReference type="PANTHER" id="PTHR10612">
    <property type="entry name" value="APOLIPOPROTEIN D"/>
    <property type="match status" value="1"/>
</dbReference>
<keyword evidence="6" id="KW-1185">Reference proteome</keyword>
<feature type="signal peptide" evidence="3">
    <location>
        <begin position="1"/>
        <end position="15"/>
    </location>
</feature>
<name>A0ABN7RX23_OIKDI</name>
<organism evidence="5 6">
    <name type="scientific">Oikopleura dioica</name>
    <name type="common">Tunicate</name>
    <dbReference type="NCBI Taxonomy" id="34765"/>
    <lineage>
        <taxon>Eukaryota</taxon>
        <taxon>Metazoa</taxon>
        <taxon>Chordata</taxon>
        <taxon>Tunicata</taxon>
        <taxon>Appendicularia</taxon>
        <taxon>Copelata</taxon>
        <taxon>Oikopleuridae</taxon>
        <taxon>Oikopleura</taxon>
    </lineage>
</organism>
<comment type="similarity">
    <text evidence="1 2">Belongs to the calycin superfamily. Lipocalin family.</text>
</comment>
<dbReference type="InterPro" id="IPR000566">
    <property type="entry name" value="Lipocln_cytosolic_FA-bd_dom"/>
</dbReference>
<evidence type="ECO:0000313" key="5">
    <source>
        <dbReference type="EMBL" id="CAG5085945.1"/>
    </source>
</evidence>
<evidence type="ECO:0000256" key="2">
    <source>
        <dbReference type="PIRNR" id="PIRNR036893"/>
    </source>
</evidence>
<dbReference type="PIRSF" id="PIRSF036893">
    <property type="entry name" value="Lipocalin_ApoD"/>
    <property type="match status" value="1"/>
</dbReference>
<accession>A0ABN7RX23</accession>
<keyword evidence="3" id="KW-0732">Signal</keyword>
<dbReference type="SUPFAM" id="SSF50814">
    <property type="entry name" value="Lipocalins"/>
    <property type="match status" value="1"/>
</dbReference>
<protein>
    <submittedName>
        <fullName evidence="5">Oidioi.mRNA.OKI2018_I69.PAR.g11057.t1.cds</fullName>
    </submittedName>
</protein>
<feature type="domain" description="Lipocalin/cytosolic fatty-acid binding" evidence="4">
    <location>
        <begin position="34"/>
        <end position="182"/>
    </location>
</feature>
<feature type="chain" id="PRO_5046021026" evidence="3">
    <location>
        <begin position="16"/>
        <end position="212"/>
    </location>
</feature>
<evidence type="ECO:0000313" key="6">
    <source>
        <dbReference type="Proteomes" id="UP001158576"/>
    </source>
</evidence>
<gene>
    <name evidence="5" type="ORF">OKIOD_LOCUS2615</name>
</gene>
<evidence type="ECO:0000256" key="3">
    <source>
        <dbReference type="SAM" id="SignalP"/>
    </source>
</evidence>
<evidence type="ECO:0000256" key="1">
    <source>
        <dbReference type="ARBA" id="ARBA00006889"/>
    </source>
</evidence>
<reference evidence="5 6" key="1">
    <citation type="submission" date="2021-04" db="EMBL/GenBank/DDBJ databases">
        <authorList>
            <person name="Bliznina A."/>
        </authorList>
    </citation>
    <scope>NUCLEOTIDE SEQUENCE [LARGE SCALE GENOMIC DNA]</scope>
</reference>
<dbReference type="Gene3D" id="2.40.128.20">
    <property type="match status" value="1"/>
</dbReference>